<dbReference type="SUPFAM" id="SSF51126">
    <property type="entry name" value="Pectin lyase-like"/>
    <property type="match status" value="1"/>
</dbReference>
<feature type="region of interest" description="Disordered" evidence="2">
    <location>
        <begin position="1"/>
        <end position="22"/>
    </location>
</feature>
<reference evidence="3" key="1">
    <citation type="submission" date="2018-07" db="EMBL/GenBank/DDBJ databases">
        <authorList>
            <person name="Ashton P.M."/>
            <person name="Dallman T."/>
            <person name="Nair S."/>
            <person name="De Pinna E."/>
            <person name="Peters T."/>
            <person name="Grant K."/>
        </authorList>
    </citation>
    <scope>NUCLEOTIDE SEQUENCE</scope>
    <source>
        <strain evidence="3">358409</strain>
    </source>
</reference>
<dbReference type="PANTHER" id="PTHR35037">
    <property type="entry name" value="C-TERMINAL REGION OF AIDA-LIKE PROTEIN"/>
    <property type="match status" value="1"/>
</dbReference>
<evidence type="ECO:0000313" key="3">
    <source>
        <dbReference type="EMBL" id="EDH6431717.1"/>
    </source>
</evidence>
<name>A0A634Z5Z8_SALET</name>
<dbReference type="Pfam" id="PF12951">
    <property type="entry name" value="PATR"/>
    <property type="match status" value="3"/>
</dbReference>
<dbReference type="InterPro" id="IPR013425">
    <property type="entry name" value="Autotrns_rpt"/>
</dbReference>
<dbReference type="Gene3D" id="2.160.20.20">
    <property type="match status" value="1"/>
</dbReference>
<keyword evidence="1" id="KW-0732">Signal</keyword>
<dbReference type="PANTHER" id="PTHR35037:SF3">
    <property type="entry name" value="C-TERMINAL REGION OF AIDA-LIKE PROTEIN"/>
    <property type="match status" value="1"/>
</dbReference>
<feature type="non-terminal residue" evidence="3">
    <location>
        <position position="174"/>
    </location>
</feature>
<gene>
    <name evidence="3" type="ORF">CB395_23325</name>
</gene>
<dbReference type="AlphaFoldDB" id="A0A634Z5Z8"/>
<accession>A0A634Z5Z8</accession>
<proteinExistence type="predicted"/>
<comment type="caution">
    <text evidence="3">The sequence shown here is derived from an EMBL/GenBank/DDBJ whole genome shotgun (WGS) entry which is preliminary data.</text>
</comment>
<organism evidence="3">
    <name type="scientific">Salmonella enterica subsp. enterica serovar Braenderup</name>
    <dbReference type="NCBI Taxonomy" id="149391"/>
    <lineage>
        <taxon>Bacteria</taxon>
        <taxon>Pseudomonadati</taxon>
        <taxon>Pseudomonadota</taxon>
        <taxon>Gammaproteobacteria</taxon>
        <taxon>Enterobacterales</taxon>
        <taxon>Enterobacteriaceae</taxon>
        <taxon>Salmonella</taxon>
    </lineage>
</organism>
<protein>
    <submittedName>
        <fullName evidence="3">Autotransporter outer membrane beta-barrel domain-containing protein</fullName>
    </submittedName>
</protein>
<sequence>GSLVKTGTGELTLSGGNDYSGGTTITGGTLTADHADSLGSGDIDNSGVLKVGEGDLENTLSGSGSLVKTGTGELTLSGDNTYSGGTTITGGTLTADHADSLGSGDIDNSGVLKVGEGELKNTLSGSGSLVKTGTGELTLSGDNTYSGGTTISDGTLIAASVNALGSGDIDNSGV</sequence>
<dbReference type="InterPro" id="IPR011050">
    <property type="entry name" value="Pectin_lyase_fold/virulence"/>
</dbReference>
<dbReference type="InterPro" id="IPR012332">
    <property type="entry name" value="Autotransporter_pectin_lyase_C"/>
</dbReference>
<dbReference type="EMBL" id="AAMIHV010000075">
    <property type="protein sequence ID" value="EDH6431717.1"/>
    <property type="molecule type" value="Genomic_DNA"/>
</dbReference>
<dbReference type="NCBIfam" id="TIGR02601">
    <property type="entry name" value="autotrns_rpt"/>
    <property type="match status" value="3"/>
</dbReference>
<evidence type="ECO:0000256" key="1">
    <source>
        <dbReference type="ARBA" id="ARBA00022729"/>
    </source>
</evidence>
<feature type="non-terminal residue" evidence="3">
    <location>
        <position position="1"/>
    </location>
</feature>
<dbReference type="InterPro" id="IPR051551">
    <property type="entry name" value="Autotransporter_adhesion"/>
</dbReference>
<evidence type="ECO:0000256" key="2">
    <source>
        <dbReference type="SAM" id="MobiDB-lite"/>
    </source>
</evidence>